<gene>
    <name evidence="2" type="ORF">HKD21_10160</name>
</gene>
<protein>
    <submittedName>
        <fullName evidence="2">Uncharacterized protein</fullName>
    </submittedName>
</protein>
<evidence type="ECO:0000313" key="2">
    <source>
        <dbReference type="EMBL" id="MBF0877208.1"/>
    </source>
</evidence>
<dbReference type="EMBL" id="JABCQO010000008">
    <property type="protein sequence ID" value="MBF0877208.1"/>
    <property type="molecule type" value="Genomic_DNA"/>
</dbReference>
<name>A0ABR9YEW3_9PROT</name>
<evidence type="ECO:0000313" key="3">
    <source>
        <dbReference type="Proteomes" id="UP000630952"/>
    </source>
</evidence>
<reference evidence="2" key="1">
    <citation type="submission" date="2020-04" db="EMBL/GenBank/DDBJ databases">
        <authorList>
            <person name="Sombolestani A."/>
        </authorList>
    </citation>
    <scope>NUCLEOTIDE SEQUENCE</scope>
    <source>
        <strain evidence="2">LMG 27748</strain>
    </source>
</reference>
<evidence type="ECO:0000256" key="1">
    <source>
        <dbReference type="SAM" id="MobiDB-lite"/>
    </source>
</evidence>
<organism evidence="2 3">
    <name type="scientific">Gluconobacter cerevisiae</name>
    <dbReference type="NCBI Taxonomy" id="1379734"/>
    <lineage>
        <taxon>Bacteria</taxon>
        <taxon>Pseudomonadati</taxon>
        <taxon>Pseudomonadota</taxon>
        <taxon>Alphaproteobacteria</taxon>
        <taxon>Acetobacterales</taxon>
        <taxon>Acetobacteraceae</taxon>
        <taxon>Gluconobacter</taxon>
    </lineage>
</organism>
<reference evidence="2" key="2">
    <citation type="submission" date="2020-11" db="EMBL/GenBank/DDBJ databases">
        <title>Description of novel Gluconobacter species.</title>
        <authorList>
            <person name="Cleenwerck I."/>
            <person name="Cnockaert M."/>
            <person name="Borremans W."/>
            <person name="Wieme A.D."/>
            <person name="De Vuyst L."/>
            <person name="Vandamme P."/>
        </authorList>
    </citation>
    <scope>NUCLEOTIDE SEQUENCE</scope>
    <source>
        <strain evidence="2">LMG 27748</strain>
    </source>
</reference>
<keyword evidence="3" id="KW-1185">Reference proteome</keyword>
<dbReference type="RefSeq" id="WP_194255583.1">
    <property type="nucleotide sequence ID" value="NZ_JABCQO010000008.1"/>
</dbReference>
<accession>A0ABR9YEW3</accession>
<sequence>MTAHIKLDRPSGSQQNPQYAVNRRDSIRSKNPAGKRISAICLEKFPTIDKANADMAAARATRSVIVSDVSPLQSARPLVAIS</sequence>
<dbReference type="Proteomes" id="UP000630952">
    <property type="component" value="Unassembled WGS sequence"/>
</dbReference>
<comment type="caution">
    <text evidence="2">The sequence shown here is derived from an EMBL/GenBank/DDBJ whole genome shotgun (WGS) entry which is preliminary data.</text>
</comment>
<proteinExistence type="predicted"/>
<feature type="region of interest" description="Disordered" evidence="1">
    <location>
        <begin position="1"/>
        <end position="33"/>
    </location>
</feature>